<proteinExistence type="predicted"/>
<reference evidence="2" key="1">
    <citation type="submission" date="2021-05" db="EMBL/GenBank/DDBJ databases">
        <title>The genome of the haptophyte Pavlova lutheri (Diacronema luteri, Pavlovales) - a model for lipid biosynthesis in eukaryotic algae.</title>
        <authorList>
            <person name="Hulatt C.J."/>
            <person name="Posewitz M.C."/>
        </authorList>
    </citation>
    <scope>NUCLEOTIDE SEQUENCE</scope>
    <source>
        <strain evidence="2">NIVA-4/92</strain>
    </source>
</reference>
<dbReference type="Gene3D" id="1.20.58.2140">
    <property type="match status" value="1"/>
</dbReference>
<dbReference type="GO" id="GO:0043565">
    <property type="term" value="F:sequence-specific DNA binding"/>
    <property type="evidence" value="ECO:0007669"/>
    <property type="project" value="InterPro"/>
</dbReference>
<organism evidence="2 3">
    <name type="scientific">Diacronema lutheri</name>
    <name type="common">Unicellular marine alga</name>
    <name type="synonym">Monochrysis lutheri</name>
    <dbReference type="NCBI Taxonomy" id="2081491"/>
    <lineage>
        <taxon>Eukaryota</taxon>
        <taxon>Haptista</taxon>
        <taxon>Haptophyta</taxon>
        <taxon>Pavlovophyceae</taxon>
        <taxon>Pavlovales</taxon>
        <taxon>Pavlovaceae</taxon>
        <taxon>Diacronema</taxon>
    </lineage>
</organism>
<dbReference type="PANTHER" id="PTHR10741">
    <property type="entry name" value="TRANSLIN AND TRANSLIN ASSOCIATED PROTEIN X"/>
    <property type="match status" value="1"/>
</dbReference>
<sequence>MSALSAPAAPERLADTEHAAFLAQAASLRIELLADKAARESLGAACREIQEALALHLHARHLGDELSAREHLRGAAQACAAQLQLVEPQSELRVFTCAQAMQALACAQTFESFLTTGTLGAKPVPSADWTARAPQLAPRADGPPAAAPASAVSATEPRARFLDTEWLHGMISAAHEIGRYAQRRGAAGDAASVAAAAAAVGALQEGLLAFNLRNGPLRQAFDSLKYVVRRCADTLYELALFDDDAAALARAAQGASRPAVSVLVDMAALDAARAAYEDEDEARELAIKRARDVQKLAKNAIFALHRADAPRAAEQLRQATELSASILRDIARAHTSLRGAPFVRAMLEELAEARLFEAWLGGARLLARDAPAFGGVRLEPSEYLGGLGDLIGEVARVAVAKATVRDAPTVLSARGCALAVLELALSLGTAWPRRVEGKLPALRTAITKLDQLIYEHALRERSGRRTQQVEWQPEGGTKEAESEPIE</sequence>
<dbReference type="AlphaFoldDB" id="A0A8J6CEQ1"/>
<feature type="region of interest" description="Disordered" evidence="1">
    <location>
        <begin position="134"/>
        <end position="153"/>
    </location>
</feature>
<dbReference type="EMBL" id="JAGTXO010000006">
    <property type="protein sequence ID" value="KAG8467135.1"/>
    <property type="molecule type" value="Genomic_DNA"/>
</dbReference>
<name>A0A8J6CEQ1_DIALT</name>
<dbReference type="InterPro" id="IPR002848">
    <property type="entry name" value="Translin_fam"/>
</dbReference>
<feature type="compositionally biased region" description="Basic and acidic residues" evidence="1">
    <location>
        <begin position="476"/>
        <end position="486"/>
    </location>
</feature>
<dbReference type="Gene3D" id="1.20.58.200">
    <property type="entry name" value="Translin, domain 2"/>
    <property type="match status" value="1"/>
</dbReference>
<dbReference type="InterPro" id="IPR036081">
    <property type="entry name" value="Translin_sf"/>
</dbReference>
<feature type="compositionally biased region" description="Low complexity" evidence="1">
    <location>
        <begin position="137"/>
        <end position="153"/>
    </location>
</feature>
<dbReference type="CDD" id="cd14820">
    <property type="entry name" value="TRAX"/>
    <property type="match status" value="1"/>
</dbReference>
<comment type="caution">
    <text evidence="2">The sequence shown here is derived from an EMBL/GenBank/DDBJ whole genome shotgun (WGS) entry which is preliminary data.</text>
</comment>
<dbReference type="Pfam" id="PF01997">
    <property type="entry name" value="Translin"/>
    <property type="match status" value="2"/>
</dbReference>
<dbReference type="SUPFAM" id="SSF74784">
    <property type="entry name" value="Translin"/>
    <property type="match status" value="2"/>
</dbReference>
<evidence type="ECO:0000256" key="1">
    <source>
        <dbReference type="SAM" id="MobiDB-lite"/>
    </source>
</evidence>
<dbReference type="Proteomes" id="UP000751190">
    <property type="component" value="Unassembled WGS sequence"/>
</dbReference>
<accession>A0A8J6CEQ1</accession>
<feature type="region of interest" description="Disordered" evidence="1">
    <location>
        <begin position="464"/>
        <end position="486"/>
    </location>
</feature>
<dbReference type="InterPro" id="IPR016069">
    <property type="entry name" value="Translin_C"/>
</dbReference>
<keyword evidence="3" id="KW-1185">Reference proteome</keyword>
<evidence type="ECO:0000313" key="2">
    <source>
        <dbReference type="EMBL" id="KAG8467135.1"/>
    </source>
</evidence>
<protein>
    <submittedName>
        <fullName evidence="2">Uncharacterized protein</fullName>
    </submittedName>
</protein>
<evidence type="ECO:0000313" key="3">
    <source>
        <dbReference type="Proteomes" id="UP000751190"/>
    </source>
</evidence>
<gene>
    <name evidence="2" type="ORF">KFE25_000451</name>
</gene>
<dbReference type="OrthoDB" id="829at2759"/>